<dbReference type="GO" id="GO:0007059">
    <property type="term" value="P:chromosome segregation"/>
    <property type="evidence" value="ECO:0007669"/>
    <property type="project" value="InterPro"/>
</dbReference>
<evidence type="ECO:0000313" key="2">
    <source>
        <dbReference type="EMBL" id="KAJ3177273.1"/>
    </source>
</evidence>
<dbReference type="AlphaFoldDB" id="A0AAD5XMD8"/>
<feature type="region of interest" description="Disordered" evidence="1">
    <location>
        <begin position="1"/>
        <end position="81"/>
    </location>
</feature>
<dbReference type="Pfam" id="PF08202">
    <property type="entry name" value="MIS13"/>
    <property type="match status" value="1"/>
</dbReference>
<dbReference type="GO" id="GO:0000444">
    <property type="term" value="C:MIS12/MIND type complex"/>
    <property type="evidence" value="ECO:0007669"/>
    <property type="project" value="InterPro"/>
</dbReference>
<feature type="compositionally biased region" description="Pro residues" evidence="1">
    <location>
        <begin position="40"/>
        <end position="59"/>
    </location>
</feature>
<evidence type="ECO:0008006" key="4">
    <source>
        <dbReference type="Google" id="ProtNLM"/>
    </source>
</evidence>
<dbReference type="EMBL" id="JADGJQ010000034">
    <property type="protein sequence ID" value="KAJ3177273.1"/>
    <property type="molecule type" value="Genomic_DNA"/>
</dbReference>
<dbReference type="PANTHER" id="PTHR14778:SF2">
    <property type="entry name" value="KINETOCHORE-ASSOCIATED PROTEIN DSN1 HOMOLOG"/>
    <property type="match status" value="1"/>
</dbReference>
<feature type="region of interest" description="Disordered" evidence="1">
    <location>
        <begin position="128"/>
        <end position="161"/>
    </location>
</feature>
<organism evidence="2 3">
    <name type="scientific">Geranomyces variabilis</name>
    <dbReference type="NCBI Taxonomy" id="109894"/>
    <lineage>
        <taxon>Eukaryota</taxon>
        <taxon>Fungi</taxon>
        <taxon>Fungi incertae sedis</taxon>
        <taxon>Chytridiomycota</taxon>
        <taxon>Chytridiomycota incertae sedis</taxon>
        <taxon>Chytridiomycetes</taxon>
        <taxon>Spizellomycetales</taxon>
        <taxon>Powellomycetaceae</taxon>
        <taxon>Geranomyces</taxon>
    </lineage>
</organism>
<dbReference type="GO" id="GO:0051301">
    <property type="term" value="P:cell division"/>
    <property type="evidence" value="ECO:0007669"/>
    <property type="project" value="InterPro"/>
</dbReference>
<keyword evidence="3" id="KW-1185">Reference proteome</keyword>
<accession>A0AAD5XMD8</accession>
<gene>
    <name evidence="2" type="ORF">HDU87_004524</name>
</gene>
<dbReference type="PANTHER" id="PTHR14778">
    <property type="entry name" value="KINETOCHORE-ASSOCIATED PROTEIN DSN1 HOMOLOG"/>
    <property type="match status" value="1"/>
</dbReference>
<evidence type="ECO:0000256" key="1">
    <source>
        <dbReference type="SAM" id="MobiDB-lite"/>
    </source>
</evidence>
<dbReference type="InterPro" id="IPR013218">
    <property type="entry name" value="Dsn1/Mis13"/>
</dbReference>
<evidence type="ECO:0000313" key="3">
    <source>
        <dbReference type="Proteomes" id="UP001212152"/>
    </source>
</evidence>
<feature type="compositionally biased region" description="Basic residues" evidence="1">
    <location>
        <begin position="134"/>
        <end position="148"/>
    </location>
</feature>
<reference evidence="2" key="1">
    <citation type="submission" date="2020-05" db="EMBL/GenBank/DDBJ databases">
        <title>Phylogenomic resolution of chytrid fungi.</title>
        <authorList>
            <person name="Stajich J.E."/>
            <person name="Amses K."/>
            <person name="Simmons R."/>
            <person name="Seto K."/>
            <person name="Myers J."/>
            <person name="Bonds A."/>
            <person name="Quandt C.A."/>
            <person name="Barry K."/>
            <person name="Liu P."/>
            <person name="Grigoriev I."/>
            <person name="Longcore J.E."/>
            <person name="James T.Y."/>
        </authorList>
    </citation>
    <scope>NUCLEOTIDE SEQUENCE</scope>
    <source>
        <strain evidence="2">JEL0379</strain>
    </source>
</reference>
<name>A0AAD5XMD8_9FUNG</name>
<proteinExistence type="predicted"/>
<protein>
    <recommendedName>
        <fullName evidence="4">Kinetochore protein mis13</fullName>
    </recommendedName>
</protein>
<comment type="caution">
    <text evidence="2">The sequence shown here is derived from an EMBL/GenBank/DDBJ whole genome shotgun (WGS) entry which is preliminary data.</text>
</comment>
<sequence length="406" mass="45029">MSRRQKADGVQDDVAIDDHGFVFKPAKPKNRSAKPAATKPAPPPSAAPPPPQPPPPLPAAVPATPTPRKQQQTRRATVLPGGPLDLRIQVLRPRYSLCPPRAGRDDYSVDIPLVGDTPIIARNKSLREAQNSGGRRRSSLGLRGKRTSTAHNGLCPPPHETIDPKSYYRHIDADLSDPIRMRQLLVWCAQKSIGPEDSMGSAKPLDPRLAQILIDAQKEVITGLTSKEINTSWYHRPADPSEHVETPQKRLPHPQNIANAKKLAEYNSELDRLSREEDRWMALLQQYTPNETDNLGMEKSSGLKRDDEAVLTPADRDVALMECAGDSARELDAWMKTTFEDLRVELDATLDTLQKVEAFERRTRRFTDGIFNRVLAAYAEKETARDPVDPMDVLRLLSSVAASAAP</sequence>
<dbReference type="Proteomes" id="UP001212152">
    <property type="component" value="Unassembled WGS sequence"/>
</dbReference>